<evidence type="ECO:0000259" key="1">
    <source>
        <dbReference type="PROSITE" id="PS51819"/>
    </source>
</evidence>
<dbReference type="SUPFAM" id="SSF54593">
    <property type="entry name" value="Glyoxalase/Bleomycin resistance protein/Dihydroxybiphenyl dioxygenase"/>
    <property type="match status" value="1"/>
</dbReference>
<reference evidence="2 3" key="1">
    <citation type="submission" date="2020-03" db="EMBL/GenBank/DDBJ databases">
        <title>Propioniciclava sp. nov., isolated from Hydrophilus acuminatus.</title>
        <authorList>
            <person name="Hyun D.-W."/>
            <person name="Bae J.-W."/>
        </authorList>
    </citation>
    <scope>NUCLEOTIDE SEQUENCE [LARGE SCALE GENOMIC DNA]</scope>
    <source>
        <strain evidence="2 3">HDW11</strain>
    </source>
</reference>
<evidence type="ECO:0000313" key="3">
    <source>
        <dbReference type="Proteomes" id="UP000501058"/>
    </source>
</evidence>
<dbReference type="AlphaFoldDB" id="A0A6G7Y9W6"/>
<dbReference type="InterPro" id="IPR037523">
    <property type="entry name" value="VOC_core"/>
</dbReference>
<dbReference type="InterPro" id="IPR004360">
    <property type="entry name" value="Glyas_Fos-R_dOase_dom"/>
</dbReference>
<accession>A0A6G7Y9W6</accession>
<gene>
    <name evidence="2" type="ORF">G7070_16660</name>
</gene>
<name>A0A6G7Y9W6_9ACTN</name>
<dbReference type="KEGG" id="prv:G7070_16660"/>
<protein>
    <submittedName>
        <fullName evidence="2">Bleomycin resistance protein</fullName>
    </submittedName>
</protein>
<dbReference type="InterPro" id="IPR029068">
    <property type="entry name" value="Glyas_Bleomycin-R_OHBP_Dase"/>
</dbReference>
<dbReference type="Gene3D" id="3.30.720.110">
    <property type="match status" value="1"/>
</dbReference>
<keyword evidence="3" id="KW-1185">Reference proteome</keyword>
<dbReference type="RefSeq" id="WP_166234662.1">
    <property type="nucleotide sequence ID" value="NZ_CP049865.1"/>
</dbReference>
<feature type="domain" description="VOC" evidence="1">
    <location>
        <begin position="3"/>
        <end position="129"/>
    </location>
</feature>
<dbReference type="Pfam" id="PF00903">
    <property type="entry name" value="Glyoxalase"/>
    <property type="match status" value="1"/>
</dbReference>
<proteinExistence type="predicted"/>
<dbReference type="Proteomes" id="UP000501058">
    <property type="component" value="Chromosome"/>
</dbReference>
<dbReference type="Gene3D" id="3.30.720.120">
    <property type="match status" value="1"/>
</dbReference>
<dbReference type="PROSITE" id="PS51819">
    <property type="entry name" value="VOC"/>
    <property type="match status" value="1"/>
</dbReference>
<evidence type="ECO:0000313" key="2">
    <source>
        <dbReference type="EMBL" id="QIK73595.1"/>
    </source>
</evidence>
<organism evidence="2 3">
    <name type="scientific">Propioniciclava coleopterorum</name>
    <dbReference type="NCBI Taxonomy" id="2714937"/>
    <lineage>
        <taxon>Bacteria</taxon>
        <taxon>Bacillati</taxon>
        <taxon>Actinomycetota</taxon>
        <taxon>Actinomycetes</taxon>
        <taxon>Propionibacteriales</taxon>
        <taxon>Propionibacteriaceae</taxon>
        <taxon>Propioniciclava</taxon>
    </lineage>
</organism>
<dbReference type="EMBL" id="CP049865">
    <property type="protein sequence ID" value="QIK73595.1"/>
    <property type="molecule type" value="Genomic_DNA"/>
</dbReference>
<sequence>MTTPQLYACLTYTDADAGLAFLTTLGFTEVLVVRDQNDPTRIVHAQLRWRDNGGLMFGSHRMDDLADVLTPGGAVVNLVVASDADVQATVDRAVAAGATLVQEPHRPPHGGVSALIGDPEGNYFNIDSYPGED</sequence>